<dbReference type="RefSeq" id="WP_310026650.1">
    <property type="nucleotide sequence ID" value="NZ_JAVDVI010000008.1"/>
</dbReference>
<dbReference type="EMBL" id="JAVDVI010000008">
    <property type="protein sequence ID" value="MDR6968176.1"/>
    <property type="molecule type" value="Genomic_DNA"/>
</dbReference>
<sequence>MRATEIQLIETELGITLPDYYKHFLLNYPFEKFIDLPNGGSNIPDEYLLSFAKRKRDNEYGIIDINLLIKGYSKEGNQGIKNKLCIGIYDADYYFIDIENANNQSVYWIQHEHSYYEYYDTDTNVWNWEKMKVANSIDEFIENLIEKHNRE</sequence>
<comment type="caution">
    <text evidence="2">The sequence shown here is derived from an EMBL/GenBank/DDBJ whole genome shotgun (WGS) entry which is preliminary data.</text>
</comment>
<dbReference type="InterPro" id="IPR018958">
    <property type="entry name" value="Knr4/Smi1-like_dom"/>
</dbReference>
<evidence type="ECO:0000313" key="2">
    <source>
        <dbReference type="EMBL" id="MDR6968176.1"/>
    </source>
</evidence>
<name>A0ABU1TQC1_9FLAO</name>
<protein>
    <recommendedName>
        <fullName evidence="1">Knr4/Smi1-like domain-containing protein</fullName>
    </recommendedName>
</protein>
<proteinExistence type="predicted"/>
<dbReference type="Pfam" id="PF09346">
    <property type="entry name" value="SMI1_KNR4"/>
    <property type="match status" value="1"/>
</dbReference>
<reference evidence="2 3" key="1">
    <citation type="submission" date="2023-07" db="EMBL/GenBank/DDBJ databases">
        <title>Sorghum-associated microbial communities from plants grown in Nebraska, USA.</title>
        <authorList>
            <person name="Schachtman D."/>
        </authorList>
    </citation>
    <scope>NUCLEOTIDE SEQUENCE [LARGE SCALE GENOMIC DNA]</scope>
    <source>
        <strain evidence="2 3">3773</strain>
    </source>
</reference>
<organism evidence="2 3">
    <name type="scientific">Flavobacterium arsenatis</name>
    <dbReference type="NCBI Taxonomy" id="1484332"/>
    <lineage>
        <taxon>Bacteria</taxon>
        <taxon>Pseudomonadati</taxon>
        <taxon>Bacteroidota</taxon>
        <taxon>Flavobacteriia</taxon>
        <taxon>Flavobacteriales</taxon>
        <taxon>Flavobacteriaceae</taxon>
        <taxon>Flavobacterium</taxon>
    </lineage>
</organism>
<accession>A0ABU1TQC1</accession>
<dbReference type="SUPFAM" id="SSF160631">
    <property type="entry name" value="SMI1/KNR4-like"/>
    <property type="match status" value="1"/>
</dbReference>
<gene>
    <name evidence="2" type="ORF">J2X31_002191</name>
</gene>
<evidence type="ECO:0000259" key="1">
    <source>
        <dbReference type="Pfam" id="PF09346"/>
    </source>
</evidence>
<dbReference type="Gene3D" id="3.40.1580.10">
    <property type="entry name" value="SMI1/KNR4-like"/>
    <property type="match status" value="1"/>
</dbReference>
<keyword evidence="3" id="KW-1185">Reference proteome</keyword>
<dbReference type="Proteomes" id="UP001255185">
    <property type="component" value="Unassembled WGS sequence"/>
</dbReference>
<feature type="domain" description="Knr4/Smi1-like" evidence="1">
    <location>
        <begin position="4"/>
        <end position="142"/>
    </location>
</feature>
<dbReference type="InterPro" id="IPR037883">
    <property type="entry name" value="Knr4/Smi1-like_sf"/>
</dbReference>
<evidence type="ECO:0000313" key="3">
    <source>
        <dbReference type="Proteomes" id="UP001255185"/>
    </source>
</evidence>